<dbReference type="Proteomes" id="UP000663671">
    <property type="component" value="Chromosome 1"/>
</dbReference>
<evidence type="ECO:0000313" key="1">
    <source>
        <dbReference type="EMBL" id="QSS62951.1"/>
    </source>
</evidence>
<protein>
    <submittedName>
        <fullName evidence="1">Uncharacterized protein</fullName>
    </submittedName>
</protein>
<name>A0A8A1MAE8_AJECA</name>
<dbReference type="VEuPathDB" id="FungiDB:I7I51_00006"/>
<organism evidence="1 2">
    <name type="scientific">Ajellomyces capsulatus</name>
    <name type="common">Darling's disease fungus</name>
    <name type="synonym">Histoplasma capsulatum</name>
    <dbReference type="NCBI Taxonomy" id="5037"/>
    <lineage>
        <taxon>Eukaryota</taxon>
        <taxon>Fungi</taxon>
        <taxon>Dikarya</taxon>
        <taxon>Ascomycota</taxon>
        <taxon>Pezizomycotina</taxon>
        <taxon>Eurotiomycetes</taxon>
        <taxon>Eurotiomycetidae</taxon>
        <taxon>Onygenales</taxon>
        <taxon>Ajellomycetaceae</taxon>
        <taxon>Histoplasma</taxon>
    </lineage>
</organism>
<dbReference type="AlphaFoldDB" id="A0A8A1MAE8"/>
<proteinExistence type="predicted"/>
<gene>
    <name evidence="1" type="ORF">I7I51_00006</name>
</gene>
<reference evidence="1" key="1">
    <citation type="submission" date="2021-01" db="EMBL/GenBank/DDBJ databases">
        <title>Chromosome-level genome assembly of a human fungal pathogen reveals clustering of transcriptionally co-regulated genes.</title>
        <authorList>
            <person name="Voorhies M."/>
            <person name="Cohen S."/>
            <person name="Shea T.P."/>
            <person name="Petrus S."/>
            <person name="Munoz J.F."/>
            <person name="Poplawski S."/>
            <person name="Goldman W.E."/>
            <person name="Michael T."/>
            <person name="Cuomo C.A."/>
            <person name="Sil A."/>
            <person name="Beyhan S."/>
        </authorList>
    </citation>
    <scope>NUCLEOTIDE SEQUENCE</scope>
    <source>
        <strain evidence="1">WU24</strain>
    </source>
</reference>
<evidence type="ECO:0000313" key="2">
    <source>
        <dbReference type="Proteomes" id="UP000663671"/>
    </source>
</evidence>
<sequence>MWGLKGLGIRVCFVQATADEAVERPVHNDGSDAVQSWNGNHQWMYAGDFLSGNARASHPPASLGLVKKSFNLQLQAISPDRYCLGISTMVGHRPSTLLRAVKINFWQCLSDEDRLVLNERVCIAAGDEHVVYSSDIAYSKMYFWSSAPISQSQSLLTRFSGLG</sequence>
<dbReference type="EMBL" id="CP069114">
    <property type="protein sequence ID" value="QSS62951.1"/>
    <property type="molecule type" value="Genomic_DNA"/>
</dbReference>
<accession>A0A8A1MAE8</accession>